<evidence type="ECO:0000256" key="1">
    <source>
        <dbReference type="SAM" id="Phobius"/>
    </source>
</evidence>
<keyword evidence="1" id="KW-0472">Membrane</keyword>
<accession>A0A0F9I1Y3</accession>
<dbReference type="EMBL" id="LAZR01020734">
    <property type="protein sequence ID" value="KKL87820.1"/>
    <property type="molecule type" value="Genomic_DNA"/>
</dbReference>
<name>A0A0F9I1Y3_9ZZZZ</name>
<feature type="transmembrane region" description="Helical" evidence="1">
    <location>
        <begin position="38"/>
        <end position="58"/>
    </location>
</feature>
<proteinExistence type="predicted"/>
<reference evidence="2" key="1">
    <citation type="journal article" date="2015" name="Nature">
        <title>Complex archaea that bridge the gap between prokaryotes and eukaryotes.</title>
        <authorList>
            <person name="Spang A."/>
            <person name="Saw J.H."/>
            <person name="Jorgensen S.L."/>
            <person name="Zaremba-Niedzwiedzka K."/>
            <person name="Martijn J."/>
            <person name="Lind A.E."/>
            <person name="van Eijk R."/>
            <person name="Schleper C."/>
            <person name="Guy L."/>
            <person name="Ettema T.J."/>
        </authorList>
    </citation>
    <scope>NUCLEOTIDE SEQUENCE</scope>
</reference>
<feature type="non-terminal residue" evidence="2">
    <location>
        <position position="1"/>
    </location>
</feature>
<feature type="transmembrane region" description="Helical" evidence="1">
    <location>
        <begin position="85"/>
        <end position="103"/>
    </location>
</feature>
<comment type="caution">
    <text evidence="2">The sequence shown here is derived from an EMBL/GenBank/DDBJ whole genome shotgun (WGS) entry which is preliminary data.</text>
</comment>
<organism evidence="2">
    <name type="scientific">marine sediment metagenome</name>
    <dbReference type="NCBI Taxonomy" id="412755"/>
    <lineage>
        <taxon>unclassified sequences</taxon>
        <taxon>metagenomes</taxon>
        <taxon>ecological metagenomes</taxon>
    </lineage>
</organism>
<evidence type="ECO:0000313" key="2">
    <source>
        <dbReference type="EMBL" id="KKL87820.1"/>
    </source>
</evidence>
<gene>
    <name evidence="2" type="ORF">LCGC14_1930940</name>
</gene>
<keyword evidence="1" id="KW-0812">Transmembrane</keyword>
<keyword evidence="1" id="KW-1133">Transmembrane helix</keyword>
<dbReference type="AlphaFoldDB" id="A0A0F9I1Y3"/>
<sequence length="105" mass="11712">NMTGNSTGNYIAKGIIFRDGQRNLVQQLVFTIEDFTTAGGRLGLFLGWVVILICAFAFKFNEIAGIIMINVGMIFVNIIKLVNFGITWITAWVLLSIIILVVMER</sequence>
<protein>
    <submittedName>
        <fullName evidence="2">Uncharacterized protein</fullName>
    </submittedName>
</protein>